<keyword evidence="7" id="KW-1185">Reference proteome</keyword>
<dbReference type="SMART" id="SM00066">
    <property type="entry name" value="GAL4"/>
    <property type="match status" value="1"/>
</dbReference>
<dbReference type="CDD" id="cd00067">
    <property type="entry name" value="GAL4"/>
    <property type="match status" value="1"/>
</dbReference>
<dbReference type="OrthoDB" id="2740448at2759"/>
<evidence type="ECO:0000313" key="7">
    <source>
        <dbReference type="Proteomes" id="UP000094385"/>
    </source>
</evidence>
<organism evidence="6 7">
    <name type="scientific">Lipomyces starkeyi NRRL Y-11557</name>
    <dbReference type="NCBI Taxonomy" id="675824"/>
    <lineage>
        <taxon>Eukaryota</taxon>
        <taxon>Fungi</taxon>
        <taxon>Dikarya</taxon>
        <taxon>Ascomycota</taxon>
        <taxon>Saccharomycotina</taxon>
        <taxon>Lipomycetes</taxon>
        <taxon>Lipomycetales</taxon>
        <taxon>Lipomycetaceae</taxon>
        <taxon>Lipomyces</taxon>
    </lineage>
</organism>
<dbReference type="GO" id="GO:0000981">
    <property type="term" value="F:DNA-binding transcription factor activity, RNA polymerase II-specific"/>
    <property type="evidence" value="ECO:0007669"/>
    <property type="project" value="InterPro"/>
</dbReference>
<dbReference type="SUPFAM" id="SSF57701">
    <property type="entry name" value="Zn2/Cys6 DNA-binding domain"/>
    <property type="match status" value="1"/>
</dbReference>
<dbReference type="PANTHER" id="PTHR31668:SF30">
    <property type="entry name" value="ZN(II)2CYS6 TRANSCRIPTION FACTOR (EUROFUNG)"/>
    <property type="match status" value="1"/>
</dbReference>
<dbReference type="Gene3D" id="4.10.240.10">
    <property type="entry name" value="Zn(2)-C6 fungal-type DNA-binding domain"/>
    <property type="match status" value="1"/>
</dbReference>
<keyword evidence="3" id="KW-0804">Transcription</keyword>
<dbReference type="GO" id="GO:0008270">
    <property type="term" value="F:zinc ion binding"/>
    <property type="evidence" value="ECO:0007669"/>
    <property type="project" value="InterPro"/>
</dbReference>
<dbReference type="STRING" id="675824.A0A1E3Q9X8"/>
<dbReference type="Proteomes" id="UP000094385">
    <property type="component" value="Unassembled WGS sequence"/>
</dbReference>
<dbReference type="PROSITE" id="PS50048">
    <property type="entry name" value="ZN2_CY6_FUNGAL_2"/>
    <property type="match status" value="1"/>
</dbReference>
<dbReference type="Pfam" id="PF00172">
    <property type="entry name" value="Zn_clus"/>
    <property type="match status" value="1"/>
</dbReference>
<evidence type="ECO:0000256" key="1">
    <source>
        <dbReference type="ARBA" id="ARBA00022833"/>
    </source>
</evidence>
<dbReference type="InterPro" id="IPR001138">
    <property type="entry name" value="Zn2Cys6_DnaBD"/>
</dbReference>
<sequence length="559" mass="62518">MVSSPNPQHDRACDQCSVRKIKCGRSRPCRRCSSLSLECSYSRLRKKKGPSGKRIGVIRQSQPNLPEQAVNFSITPNVTETTNEESSLALMQPSPSIMHKALASTEISAPTSAMSFPLGLLNTLCSDFMASERSSLVGCRDDLTQLVSMPVNVNIRTIDSLIHTYIWRMSKYYPLVDGESLLLRLQARENTHNFEFSALLLSICAYVLLQPVFKRDEVLRDKPALPDHAQLAEILMDNAIAMRNVDPSYMEKPSVDSILTSFFLCVCFFNRQLPHAAWSRLCEAVTLAEIMEEQSLEHETVTVDEKEHRATLYRILAVTEHAYAVQYRYAISRNLLSRLPGSKFNAHPSDHLGAISGVATLVSLFSVISVDMLDCWNDKCAASSPDSYCPKFTTERALDMHRFISDVYRYETADDNLLSEAQIADVTISQQWLHNRLWNVCHSHGLLSEDSNADSCWEMSLTYALDIARDTMGISERLTMESLEVNGISIIGKLYDIASSVVMLLSCYRSLGKTTIDECNQAPSAMEILNHYVSLLATFGGGQHPYLAPLMTAMVELLP</sequence>
<keyword evidence="1" id="KW-0862">Zinc</keyword>
<keyword evidence="4" id="KW-0539">Nucleus</keyword>
<reference evidence="6 7" key="1">
    <citation type="journal article" date="2016" name="Proc. Natl. Acad. Sci. U.S.A.">
        <title>Comparative genomics of biotechnologically important yeasts.</title>
        <authorList>
            <person name="Riley R."/>
            <person name="Haridas S."/>
            <person name="Wolfe K.H."/>
            <person name="Lopes M.R."/>
            <person name="Hittinger C.T."/>
            <person name="Goeker M."/>
            <person name="Salamov A.A."/>
            <person name="Wisecaver J.H."/>
            <person name="Long T.M."/>
            <person name="Calvey C.H."/>
            <person name="Aerts A.L."/>
            <person name="Barry K.W."/>
            <person name="Choi C."/>
            <person name="Clum A."/>
            <person name="Coughlan A.Y."/>
            <person name="Deshpande S."/>
            <person name="Douglass A.P."/>
            <person name="Hanson S.J."/>
            <person name="Klenk H.-P."/>
            <person name="LaButti K.M."/>
            <person name="Lapidus A."/>
            <person name="Lindquist E.A."/>
            <person name="Lipzen A.M."/>
            <person name="Meier-Kolthoff J.P."/>
            <person name="Ohm R.A."/>
            <person name="Otillar R.P."/>
            <person name="Pangilinan J.L."/>
            <person name="Peng Y."/>
            <person name="Rokas A."/>
            <person name="Rosa C.A."/>
            <person name="Scheuner C."/>
            <person name="Sibirny A.A."/>
            <person name="Slot J.C."/>
            <person name="Stielow J.B."/>
            <person name="Sun H."/>
            <person name="Kurtzman C.P."/>
            <person name="Blackwell M."/>
            <person name="Grigoriev I.V."/>
            <person name="Jeffries T.W."/>
        </authorList>
    </citation>
    <scope>NUCLEOTIDE SEQUENCE [LARGE SCALE GENOMIC DNA]</scope>
    <source>
        <strain evidence="6 7">NRRL Y-11557</strain>
    </source>
</reference>
<proteinExistence type="predicted"/>
<feature type="domain" description="Zn(2)-C6 fungal-type" evidence="5">
    <location>
        <begin position="12"/>
        <end position="41"/>
    </location>
</feature>
<evidence type="ECO:0000256" key="4">
    <source>
        <dbReference type="ARBA" id="ARBA00023242"/>
    </source>
</evidence>
<keyword evidence="2" id="KW-0805">Transcription regulation</keyword>
<evidence type="ECO:0000313" key="6">
    <source>
        <dbReference type="EMBL" id="ODQ73942.1"/>
    </source>
</evidence>
<gene>
    <name evidence="6" type="ORF">LIPSTDRAFT_71026</name>
</gene>
<dbReference type="InterPro" id="IPR050797">
    <property type="entry name" value="Carb_Metab_Trans_Reg"/>
</dbReference>
<dbReference type="CDD" id="cd12148">
    <property type="entry name" value="fungal_TF_MHR"/>
    <property type="match status" value="1"/>
</dbReference>
<evidence type="ECO:0000256" key="2">
    <source>
        <dbReference type="ARBA" id="ARBA00023015"/>
    </source>
</evidence>
<dbReference type="AlphaFoldDB" id="A0A1E3Q9X8"/>
<evidence type="ECO:0000256" key="3">
    <source>
        <dbReference type="ARBA" id="ARBA00023163"/>
    </source>
</evidence>
<protein>
    <recommendedName>
        <fullName evidence="5">Zn(2)-C6 fungal-type domain-containing protein</fullName>
    </recommendedName>
</protein>
<dbReference type="InterPro" id="IPR036864">
    <property type="entry name" value="Zn2-C6_fun-type_DNA-bd_sf"/>
</dbReference>
<accession>A0A1E3Q9X8</accession>
<name>A0A1E3Q9X8_LIPST</name>
<dbReference type="EMBL" id="KV454293">
    <property type="protein sequence ID" value="ODQ73942.1"/>
    <property type="molecule type" value="Genomic_DNA"/>
</dbReference>
<dbReference type="PANTHER" id="PTHR31668">
    <property type="entry name" value="GLUCOSE TRANSPORT TRANSCRIPTION REGULATOR RGT1-RELATED-RELATED"/>
    <property type="match status" value="1"/>
</dbReference>
<evidence type="ECO:0000259" key="5">
    <source>
        <dbReference type="PROSITE" id="PS50048"/>
    </source>
</evidence>
<dbReference type="PROSITE" id="PS00463">
    <property type="entry name" value="ZN2_CY6_FUNGAL_1"/>
    <property type="match status" value="1"/>
</dbReference>